<dbReference type="GO" id="GO:0016798">
    <property type="term" value="F:hydrolase activity, acting on glycosyl bonds"/>
    <property type="evidence" value="ECO:0007669"/>
    <property type="project" value="UniProtKB-KW"/>
</dbReference>
<keyword evidence="2" id="KW-0119">Carbohydrate metabolism</keyword>
<feature type="compositionally biased region" description="Acidic residues" evidence="1">
    <location>
        <begin position="1"/>
        <end position="35"/>
    </location>
</feature>
<dbReference type="InterPro" id="IPR012334">
    <property type="entry name" value="Pectin_lyas_fold"/>
</dbReference>
<name>A0A0C2D9L7_9BACT</name>
<protein>
    <submittedName>
        <fullName evidence="2">Endo-1,4-beta-xylanase A</fullName>
    </submittedName>
</protein>
<accession>A0A0C2D9L7</accession>
<keyword evidence="2" id="KW-0326">Glycosidase</keyword>
<comment type="caution">
    <text evidence="2">The sequence shown here is derived from an EMBL/GenBank/DDBJ whole genome shotgun (WGS) entry which is preliminary data.</text>
</comment>
<evidence type="ECO:0000313" key="3">
    <source>
        <dbReference type="Proteomes" id="UP000031599"/>
    </source>
</evidence>
<sequence length="450" mass="47180">MGDTSGDGDGDGDGDPGDGDGDTGDGDGDGPDVCEDTQLPPRNGAEIVVSPGAPGMVMVGNMSTTLRQVVSGASEGDTILLEDGTYTFPVAGEGQYTGVYVTTPNITLRSVSGDPSAVVLDSAYGSHGGQSALLTIDAPGVVIADITVQRSIFHLIHLWTNGDDVIIHNVHLIDGGQQFIKASTGNGSIDNVEVSCSSFVMTPQGRDNVWGYGSQNGQTKCYTGGIDTHDSTNWVVRDSYFEGIYCDAEGVQRPAHGQHPEFRDNMTYNGGLAEHAIHMWDSVAGTGHVIARNRIVNCARGISIGFNAEVHGSQVINNMVFSEHAGSGQHDVGISIERGIDTVVAHNSVYMSHPNSYASGIEYRWGVTSNLTMHGNLTNRMIRARDGATADLSDNVTDAEGSWFVDGDAGDLHLVDCSVAGTAALSPAVSDDFDAQLRGDPTTPGADDCM</sequence>
<gene>
    <name evidence="2" type="ORF">DB30_04286</name>
</gene>
<feature type="region of interest" description="Disordered" evidence="1">
    <location>
        <begin position="1"/>
        <end position="42"/>
    </location>
</feature>
<dbReference type="GO" id="GO:0045493">
    <property type="term" value="P:xylan catabolic process"/>
    <property type="evidence" value="ECO:0007669"/>
    <property type="project" value="UniProtKB-KW"/>
</dbReference>
<dbReference type="InterPro" id="IPR011050">
    <property type="entry name" value="Pectin_lyase_fold/virulence"/>
</dbReference>
<dbReference type="AlphaFoldDB" id="A0A0C2D9L7"/>
<organism evidence="2 3">
    <name type="scientific">Enhygromyxa salina</name>
    <dbReference type="NCBI Taxonomy" id="215803"/>
    <lineage>
        <taxon>Bacteria</taxon>
        <taxon>Pseudomonadati</taxon>
        <taxon>Myxococcota</taxon>
        <taxon>Polyangia</taxon>
        <taxon>Nannocystales</taxon>
        <taxon>Nannocystaceae</taxon>
        <taxon>Enhygromyxa</taxon>
    </lineage>
</organism>
<dbReference type="SUPFAM" id="SSF51126">
    <property type="entry name" value="Pectin lyase-like"/>
    <property type="match status" value="1"/>
</dbReference>
<dbReference type="Gene3D" id="2.160.20.10">
    <property type="entry name" value="Single-stranded right-handed beta-helix, Pectin lyase-like"/>
    <property type="match status" value="1"/>
</dbReference>
<reference evidence="2 3" key="1">
    <citation type="submission" date="2014-12" db="EMBL/GenBank/DDBJ databases">
        <title>Genome assembly of Enhygromyxa salina DSM 15201.</title>
        <authorList>
            <person name="Sharma G."/>
            <person name="Subramanian S."/>
        </authorList>
    </citation>
    <scope>NUCLEOTIDE SEQUENCE [LARGE SCALE GENOMIC DNA]</scope>
    <source>
        <strain evidence="2 3">DSM 15201</strain>
    </source>
</reference>
<evidence type="ECO:0000256" key="1">
    <source>
        <dbReference type="SAM" id="MobiDB-lite"/>
    </source>
</evidence>
<dbReference type="Proteomes" id="UP000031599">
    <property type="component" value="Unassembled WGS sequence"/>
</dbReference>
<keyword evidence="2" id="KW-0624">Polysaccharide degradation</keyword>
<dbReference type="EMBL" id="JMCC02000034">
    <property type="protein sequence ID" value="KIG16667.1"/>
    <property type="molecule type" value="Genomic_DNA"/>
</dbReference>
<keyword evidence="2" id="KW-0858">Xylan degradation</keyword>
<evidence type="ECO:0000313" key="2">
    <source>
        <dbReference type="EMBL" id="KIG16667.1"/>
    </source>
</evidence>
<proteinExistence type="predicted"/>
<keyword evidence="2" id="KW-0378">Hydrolase</keyword>